<proteinExistence type="predicted"/>
<dbReference type="InterPro" id="IPR036895">
    <property type="entry name" value="Uracil-DNA_glycosylase-like_sf"/>
</dbReference>
<dbReference type="InterPro" id="IPR051536">
    <property type="entry name" value="UDG_Type-4/5"/>
</dbReference>
<dbReference type="GO" id="GO:0051539">
    <property type="term" value="F:4 iron, 4 sulfur cluster binding"/>
    <property type="evidence" value="ECO:0007669"/>
    <property type="project" value="UniProtKB-KW"/>
</dbReference>
<dbReference type="PANTHER" id="PTHR33693:SF1">
    <property type="entry name" value="TYPE-4 URACIL-DNA GLYCOSYLASE"/>
    <property type="match status" value="1"/>
</dbReference>
<keyword evidence="2" id="KW-0479">Metal-binding</keyword>
<dbReference type="PANTHER" id="PTHR33693">
    <property type="entry name" value="TYPE-5 URACIL-DNA GLYCOSYLASE"/>
    <property type="match status" value="1"/>
</dbReference>
<dbReference type="GO" id="GO:0097506">
    <property type="term" value="F:deaminated base DNA N-glycosylase activity"/>
    <property type="evidence" value="ECO:0007669"/>
    <property type="project" value="UniProtKB-ARBA"/>
</dbReference>
<dbReference type="Pfam" id="PF03167">
    <property type="entry name" value="UDG"/>
    <property type="match status" value="1"/>
</dbReference>
<dbReference type="InterPro" id="IPR005122">
    <property type="entry name" value="Uracil-DNA_glycosylase-like"/>
</dbReference>
<dbReference type="EMBL" id="JACIJK010000004">
    <property type="protein sequence ID" value="MBB5714718.1"/>
    <property type="molecule type" value="Genomic_DNA"/>
</dbReference>
<protein>
    <submittedName>
        <fullName evidence="9">DNA polymerase</fullName>
        <ecNumber evidence="9">2.7.7.7</ecNumber>
    </submittedName>
</protein>
<dbReference type="EC" id="2.7.7.7" evidence="9"/>
<keyword evidence="7" id="KW-0234">DNA repair</keyword>
<feature type="domain" description="Uracil-DNA glycosylase-like" evidence="8">
    <location>
        <begin position="86"/>
        <end position="233"/>
    </location>
</feature>
<evidence type="ECO:0000256" key="4">
    <source>
        <dbReference type="ARBA" id="ARBA00022801"/>
    </source>
</evidence>
<keyword evidence="9" id="KW-0548">Nucleotidyltransferase</keyword>
<dbReference type="SMART" id="SM00987">
    <property type="entry name" value="UreE_C"/>
    <property type="match status" value="1"/>
</dbReference>
<dbReference type="AlphaFoldDB" id="A0A7W9BCY3"/>
<dbReference type="CDD" id="cd10030">
    <property type="entry name" value="UDG-F4_TTUDGA_SPO1dp_like"/>
    <property type="match status" value="1"/>
</dbReference>
<keyword evidence="6" id="KW-0411">Iron-sulfur</keyword>
<evidence type="ECO:0000256" key="3">
    <source>
        <dbReference type="ARBA" id="ARBA00022763"/>
    </source>
</evidence>
<evidence type="ECO:0000256" key="2">
    <source>
        <dbReference type="ARBA" id="ARBA00022723"/>
    </source>
</evidence>
<organism evidence="9 10">
    <name type="scientific">Sphingomonas aerophila</name>
    <dbReference type="NCBI Taxonomy" id="1344948"/>
    <lineage>
        <taxon>Bacteria</taxon>
        <taxon>Pseudomonadati</taxon>
        <taxon>Pseudomonadota</taxon>
        <taxon>Alphaproteobacteria</taxon>
        <taxon>Sphingomonadales</taxon>
        <taxon>Sphingomonadaceae</taxon>
        <taxon>Sphingomonas</taxon>
    </lineage>
</organism>
<keyword evidence="3" id="KW-0227">DNA damage</keyword>
<dbReference type="SMART" id="SM00986">
    <property type="entry name" value="UDG"/>
    <property type="match status" value="1"/>
</dbReference>
<evidence type="ECO:0000256" key="1">
    <source>
        <dbReference type="ARBA" id="ARBA00022485"/>
    </source>
</evidence>
<evidence type="ECO:0000259" key="8">
    <source>
        <dbReference type="SMART" id="SM00986"/>
    </source>
</evidence>
<dbReference type="Proteomes" id="UP000546200">
    <property type="component" value="Unassembled WGS sequence"/>
</dbReference>
<keyword evidence="10" id="KW-1185">Reference proteome</keyword>
<dbReference type="GO" id="GO:0003887">
    <property type="term" value="F:DNA-directed DNA polymerase activity"/>
    <property type="evidence" value="ECO:0007669"/>
    <property type="project" value="UniProtKB-EC"/>
</dbReference>
<dbReference type="GO" id="GO:0006281">
    <property type="term" value="P:DNA repair"/>
    <property type="evidence" value="ECO:0007669"/>
    <property type="project" value="UniProtKB-KW"/>
</dbReference>
<keyword evidence="9" id="KW-0808">Transferase</keyword>
<comment type="caution">
    <text evidence="9">The sequence shown here is derived from an EMBL/GenBank/DDBJ whole genome shotgun (WGS) entry which is preliminary data.</text>
</comment>
<keyword evidence="5" id="KW-0408">Iron</keyword>
<evidence type="ECO:0000313" key="9">
    <source>
        <dbReference type="EMBL" id="MBB5714718.1"/>
    </source>
</evidence>
<evidence type="ECO:0000256" key="5">
    <source>
        <dbReference type="ARBA" id="ARBA00023004"/>
    </source>
</evidence>
<dbReference type="GO" id="GO:0046872">
    <property type="term" value="F:metal ion binding"/>
    <property type="evidence" value="ECO:0007669"/>
    <property type="project" value="UniProtKB-KW"/>
</dbReference>
<name>A0A7W9BCY3_9SPHN</name>
<dbReference type="SUPFAM" id="SSF52141">
    <property type="entry name" value="Uracil-DNA glycosylase-like"/>
    <property type="match status" value="1"/>
</dbReference>
<evidence type="ECO:0000313" key="10">
    <source>
        <dbReference type="Proteomes" id="UP000546200"/>
    </source>
</evidence>
<accession>A0A7W9BCY3</accession>
<reference evidence="9 10" key="1">
    <citation type="submission" date="2020-08" db="EMBL/GenBank/DDBJ databases">
        <title>Genomic Encyclopedia of Type Strains, Phase IV (KMG-IV): sequencing the most valuable type-strain genomes for metagenomic binning, comparative biology and taxonomic classification.</title>
        <authorList>
            <person name="Goeker M."/>
        </authorList>
    </citation>
    <scope>NUCLEOTIDE SEQUENCE [LARGE SCALE GENOMIC DNA]</scope>
    <source>
        <strain evidence="9 10">DSM 100044</strain>
    </source>
</reference>
<dbReference type="RefSeq" id="WP_184056290.1">
    <property type="nucleotide sequence ID" value="NZ_JACIJK010000004.1"/>
</dbReference>
<keyword evidence="1" id="KW-0004">4Fe-4S</keyword>
<evidence type="ECO:0000256" key="7">
    <source>
        <dbReference type="ARBA" id="ARBA00023204"/>
    </source>
</evidence>
<dbReference type="Gene3D" id="3.40.470.10">
    <property type="entry name" value="Uracil-DNA glycosylase-like domain"/>
    <property type="match status" value="1"/>
</dbReference>
<sequence>MGAELPGDWRAEAASALAWWADAGVDLLVEDTPRDWFAAPLLPTALPPSPPVPADDVALPTDWEAFAAWRRGPASPEAGWRGEHLPASGPVPARVMVLVDCPDREDGPDSGLMSGSSGKLFDRMLAAIGLSRETVHLASLCGKRPMAGRTPREDEERLVEIARHHIGLVAPKRLLVMGDAASRALLTTGVQSARGRLHPLNHEAGLTEVVASFHPRFLLEKPAAKAEAWKDLQMLIGEPTT</sequence>
<gene>
    <name evidence="9" type="ORF">FHS94_001554</name>
</gene>
<keyword evidence="4" id="KW-0378">Hydrolase</keyword>
<evidence type="ECO:0000256" key="6">
    <source>
        <dbReference type="ARBA" id="ARBA00023014"/>
    </source>
</evidence>